<organism evidence="2 3">
    <name type="scientific">Kribbella turkmenica</name>
    <dbReference type="NCBI Taxonomy" id="2530375"/>
    <lineage>
        <taxon>Bacteria</taxon>
        <taxon>Bacillati</taxon>
        <taxon>Actinomycetota</taxon>
        <taxon>Actinomycetes</taxon>
        <taxon>Propionibacteriales</taxon>
        <taxon>Kribbellaceae</taxon>
        <taxon>Kribbella</taxon>
    </lineage>
</organism>
<dbReference type="Pfam" id="PF08818">
    <property type="entry name" value="DUF1801"/>
    <property type="match status" value="1"/>
</dbReference>
<comment type="caution">
    <text evidence="2">The sequence shown here is derived from an EMBL/GenBank/DDBJ whole genome shotgun (WGS) entry which is preliminary data.</text>
</comment>
<dbReference type="AlphaFoldDB" id="A0A4R4WYQ5"/>
<keyword evidence="3" id="KW-1185">Reference proteome</keyword>
<evidence type="ECO:0000313" key="3">
    <source>
        <dbReference type="Proteomes" id="UP000295172"/>
    </source>
</evidence>
<dbReference type="OrthoDB" id="9811812at2"/>
<sequence length="170" mass="18343">MERPSLRAAALALSRSWLSPTGRDRQTDAMADAAGVVNPAGREHDAEFERVIAASSDHVQALARAVRALVYDVLPGTVEVVWAQQGSVGWGVGPKKYTEQFAYLMPFKNHVTLGFYRGGELPDLEGLLPTTGGRQVGGKLSMRSLKLTTLDDINRPALRALIDASTRTGI</sequence>
<dbReference type="Proteomes" id="UP000295172">
    <property type="component" value="Unassembled WGS sequence"/>
</dbReference>
<feature type="domain" description="YdhG-like" evidence="1">
    <location>
        <begin position="60"/>
        <end position="164"/>
    </location>
</feature>
<dbReference type="EMBL" id="SMKR01000077">
    <property type="protein sequence ID" value="TDD22938.1"/>
    <property type="molecule type" value="Genomic_DNA"/>
</dbReference>
<evidence type="ECO:0000313" key="2">
    <source>
        <dbReference type="EMBL" id="TDD22938.1"/>
    </source>
</evidence>
<proteinExistence type="predicted"/>
<dbReference type="InterPro" id="IPR014922">
    <property type="entry name" value="YdhG-like"/>
</dbReference>
<name>A0A4R4WYQ5_9ACTN</name>
<dbReference type="SUPFAM" id="SSF159888">
    <property type="entry name" value="YdhG-like"/>
    <property type="match status" value="1"/>
</dbReference>
<gene>
    <name evidence="2" type="ORF">E1218_18670</name>
</gene>
<dbReference type="RefSeq" id="WP_132321845.1">
    <property type="nucleotide sequence ID" value="NZ_SMKR01000077.1"/>
</dbReference>
<evidence type="ECO:0000259" key="1">
    <source>
        <dbReference type="Pfam" id="PF08818"/>
    </source>
</evidence>
<reference evidence="2 3" key="1">
    <citation type="submission" date="2019-02" db="EMBL/GenBank/DDBJ databases">
        <title>Draft genome sequences of novel Actinobacteria.</title>
        <authorList>
            <person name="Sahin N."/>
            <person name="Ay H."/>
            <person name="Saygin H."/>
        </authorList>
    </citation>
    <scope>NUCLEOTIDE SEQUENCE [LARGE SCALE GENOMIC DNA]</scope>
    <source>
        <strain evidence="2 3">16K104</strain>
    </source>
</reference>
<protein>
    <submittedName>
        <fullName evidence="2">DUF1801 domain-containing protein</fullName>
    </submittedName>
</protein>
<accession>A0A4R4WYQ5</accession>